<sequence length="178" mass="20288">MNFIKVLNLKKDIKIKVSSFGSGEHETTLSCLKFMDYIDFNNKSVLDIGSGTGILSIYASILGAKKVVGYDISFDACRNFKENVAINDVKNCFVICSNERAIKGNYDIIIANIYFDIIINLKEYILKWMENKKGFLILSGIPIEENYEVRKIYCNQGFEVIKSFYGEEYTTFLMKKGG</sequence>
<dbReference type="eggNOG" id="COG2264">
    <property type="taxonomic scope" value="Bacteria"/>
</dbReference>
<dbReference type="AlphaFoldDB" id="D3PE55"/>
<dbReference type="Proteomes" id="UP000001520">
    <property type="component" value="Chromosome"/>
</dbReference>
<keyword evidence="1 3" id="KW-0489">Methyltransferase</keyword>
<dbReference type="InterPro" id="IPR050078">
    <property type="entry name" value="Ribosomal_L11_MeTrfase_PrmA"/>
</dbReference>
<dbReference type="PANTHER" id="PTHR43648">
    <property type="entry name" value="ELECTRON TRANSFER FLAVOPROTEIN BETA SUBUNIT LYSINE METHYLTRANSFERASE"/>
    <property type="match status" value="1"/>
</dbReference>
<dbReference type="RefSeq" id="WP_013008124.1">
    <property type="nucleotide sequence ID" value="NC_013939.1"/>
</dbReference>
<dbReference type="GO" id="GO:0008276">
    <property type="term" value="F:protein methyltransferase activity"/>
    <property type="evidence" value="ECO:0007669"/>
    <property type="project" value="TreeGrafter"/>
</dbReference>
<keyword evidence="3" id="KW-0687">Ribonucleoprotein</keyword>
<gene>
    <name evidence="3" type="ordered locus">DEFDS_1417</name>
</gene>
<dbReference type="Pfam" id="PF06325">
    <property type="entry name" value="PrmA"/>
    <property type="match status" value="1"/>
</dbReference>
<dbReference type="InterPro" id="IPR029063">
    <property type="entry name" value="SAM-dependent_MTases_sf"/>
</dbReference>
<organism evidence="3 4">
    <name type="scientific">Deferribacter desulfuricans (strain DSM 14783 / JCM 11476 / NBRC 101012 / SSM1)</name>
    <dbReference type="NCBI Taxonomy" id="639282"/>
    <lineage>
        <taxon>Bacteria</taxon>
        <taxon>Pseudomonadati</taxon>
        <taxon>Deferribacterota</taxon>
        <taxon>Deferribacteres</taxon>
        <taxon>Deferribacterales</taxon>
        <taxon>Deferribacteraceae</taxon>
        <taxon>Deferribacter</taxon>
    </lineage>
</organism>
<name>D3PE55_DEFDS</name>
<keyword evidence="4" id="KW-1185">Reference proteome</keyword>
<dbReference type="STRING" id="639282.DEFDS_1417"/>
<evidence type="ECO:0000256" key="2">
    <source>
        <dbReference type="ARBA" id="ARBA00022679"/>
    </source>
</evidence>
<dbReference type="KEGG" id="ddf:DEFDS_1417"/>
<evidence type="ECO:0000313" key="4">
    <source>
        <dbReference type="Proteomes" id="UP000001520"/>
    </source>
</evidence>
<dbReference type="GO" id="GO:0005840">
    <property type="term" value="C:ribosome"/>
    <property type="evidence" value="ECO:0007669"/>
    <property type="project" value="UniProtKB-KW"/>
</dbReference>
<dbReference type="SUPFAM" id="SSF53335">
    <property type="entry name" value="S-adenosyl-L-methionine-dependent methyltransferases"/>
    <property type="match status" value="1"/>
</dbReference>
<evidence type="ECO:0000256" key="1">
    <source>
        <dbReference type="ARBA" id="ARBA00022603"/>
    </source>
</evidence>
<dbReference type="GO" id="GO:0032259">
    <property type="term" value="P:methylation"/>
    <property type="evidence" value="ECO:0007669"/>
    <property type="project" value="UniProtKB-KW"/>
</dbReference>
<evidence type="ECO:0000313" key="3">
    <source>
        <dbReference type="EMBL" id="BAI80878.1"/>
    </source>
</evidence>
<dbReference type="HOGENOM" id="CLU_049382_3_1_0"/>
<keyword evidence="3" id="KW-0689">Ribosomal protein</keyword>
<accession>D3PE55</accession>
<protein>
    <submittedName>
        <fullName evidence="3">Ribosomal protein L11 methyltransferase</fullName>
        <ecNumber evidence="3">2.1.1.-</ecNumber>
    </submittedName>
</protein>
<dbReference type="CDD" id="cd02440">
    <property type="entry name" value="AdoMet_MTases"/>
    <property type="match status" value="1"/>
</dbReference>
<proteinExistence type="predicted"/>
<dbReference type="OrthoDB" id="9785995at2"/>
<dbReference type="EMBL" id="AP011529">
    <property type="protein sequence ID" value="BAI80878.1"/>
    <property type="molecule type" value="Genomic_DNA"/>
</dbReference>
<dbReference type="EC" id="2.1.1.-" evidence="3"/>
<keyword evidence="2 3" id="KW-0808">Transferase</keyword>
<dbReference type="Gene3D" id="3.40.50.150">
    <property type="entry name" value="Vaccinia Virus protein VP39"/>
    <property type="match status" value="1"/>
</dbReference>
<reference evidence="3 4" key="1">
    <citation type="journal article" date="2010" name="DNA Res.">
        <title>Bacterial lifestyle in a deep-sea hydrothermal vent chimney revealed by the genome sequence of the thermophilic bacterium Deferribacter desulfuricans SSM1.</title>
        <authorList>
            <person name="Takaki Y."/>
            <person name="Shimamura S."/>
            <person name="Nakagawa S."/>
            <person name="Fukuhara Y."/>
            <person name="Horikawa H."/>
            <person name="Ankai A."/>
            <person name="Harada T."/>
            <person name="Hosoyama A."/>
            <person name="Oguchi A."/>
            <person name="Fukui S."/>
            <person name="Fujita N."/>
            <person name="Takami H."/>
            <person name="Takai K."/>
        </authorList>
    </citation>
    <scope>NUCLEOTIDE SEQUENCE [LARGE SCALE GENOMIC DNA]</scope>
    <source>
        <strain evidence="4">DSM 14783 / JCM 11476 / NBRC 101012 / SSM1</strain>
    </source>
</reference>
<dbReference type="PANTHER" id="PTHR43648:SF1">
    <property type="entry name" value="ELECTRON TRANSFER FLAVOPROTEIN BETA SUBUNIT LYSINE METHYLTRANSFERASE"/>
    <property type="match status" value="1"/>
</dbReference>